<dbReference type="PANTHER" id="PTHR32060">
    <property type="entry name" value="TAIL-SPECIFIC PROTEASE"/>
    <property type="match status" value="1"/>
</dbReference>
<accession>A0ABS8G6M2</accession>
<dbReference type="EMBL" id="JAJEWP010000001">
    <property type="protein sequence ID" value="MCC2616242.1"/>
    <property type="molecule type" value="Genomic_DNA"/>
</dbReference>
<dbReference type="PANTHER" id="PTHR32060:SF30">
    <property type="entry name" value="CARBOXY-TERMINAL PROCESSING PROTEASE CTPA"/>
    <property type="match status" value="1"/>
</dbReference>
<dbReference type="RefSeq" id="WP_229159102.1">
    <property type="nucleotide sequence ID" value="NZ_JAJEWP010000001.1"/>
</dbReference>
<evidence type="ECO:0000313" key="3">
    <source>
        <dbReference type="Proteomes" id="UP001520878"/>
    </source>
</evidence>
<dbReference type="SUPFAM" id="SSF52096">
    <property type="entry name" value="ClpP/crotonase"/>
    <property type="match status" value="1"/>
</dbReference>
<keyword evidence="3" id="KW-1185">Reference proteome</keyword>
<evidence type="ECO:0000259" key="1">
    <source>
        <dbReference type="SMART" id="SM00245"/>
    </source>
</evidence>
<dbReference type="SMART" id="SM00245">
    <property type="entry name" value="TSPc"/>
    <property type="match status" value="1"/>
</dbReference>
<comment type="caution">
    <text evidence="2">The sequence shown here is derived from an EMBL/GenBank/DDBJ whole genome shotgun (WGS) entry which is preliminary data.</text>
</comment>
<dbReference type="Gene3D" id="3.90.226.10">
    <property type="entry name" value="2-enoyl-CoA Hydratase, Chain A, domain 1"/>
    <property type="match status" value="1"/>
</dbReference>
<evidence type="ECO:0000313" key="2">
    <source>
        <dbReference type="EMBL" id="MCC2616242.1"/>
    </source>
</evidence>
<dbReference type="Pfam" id="PF03572">
    <property type="entry name" value="Peptidase_S41"/>
    <property type="match status" value="1"/>
</dbReference>
<gene>
    <name evidence="2" type="ORF">LJ739_08320</name>
</gene>
<dbReference type="Proteomes" id="UP001520878">
    <property type="component" value="Unassembled WGS sequence"/>
</dbReference>
<dbReference type="InterPro" id="IPR029045">
    <property type="entry name" value="ClpP/crotonase-like_dom_sf"/>
</dbReference>
<name>A0ABS8G6M2_9ALTE</name>
<feature type="domain" description="Tail specific protease" evidence="1">
    <location>
        <begin position="212"/>
        <end position="439"/>
    </location>
</feature>
<dbReference type="InterPro" id="IPR005151">
    <property type="entry name" value="Tail-specific_protease"/>
</dbReference>
<organism evidence="2 3">
    <name type="scientific">Fluctibacter halophilus</name>
    <dbReference type="NCBI Taxonomy" id="226011"/>
    <lineage>
        <taxon>Bacteria</taxon>
        <taxon>Pseudomonadati</taxon>
        <taxon>Pseudomonadota</taxon>
        <taxon>Gammaproteobacteria</taxon>
        <taxon>Alteromonadales</taxon>
        <taxon>Alteromonadaceae</taxon>
        <taxon>Fluctibacter</taxon>
    </lineage>
</organism>
<sequence>MYRLILLMVCLVQLSGCTRSHLDIFPPLDDPSLVNKMIPADQLRADIDALVEGVLLRHPDLSGYTRLADVQAAATELKQQIDGPMTRVAFFRLVGQLSHHFNDGHSFLIWPYQEYNALVGDGAQGFPFHLERTPFGLFIKHAYQQGEQHIAAGTRVLSINGVDSETLMDTAQRYVGGETRLLREHTVAARFAPMLWSVFGFIDEFALELANEQGATTLMVRSGDNWQLSDDAGAQGNAEHYYKRLKPGVGYLYIGSFDTDPDQFETFIDQTFTSVQDDQLQHLIVDIRDNTGGNTDAPAYLSRYLANKPFSMVSSVKEKLNPDNRGWLDHKGDIGDIIRQPWNETLEPMANGRRFGGNTWLLVSPLSYSAAIVFATTLQDNGFATLIGQTTGGYANQTAQGNLFNLPHSQLRAYVATRLLVRPSGDTTVGGVVPDIIIEKNQAALTSGQDIELDAALAAIENR</sequence>
<proteinExistence type="predicted"/>
<reference evidence="2 3" key="1">
    <citation type="submission" date="2021-10" db="EMBL/GenBank/DDBJ databases">
        <title>Draft genome of Aestuariibacter halophilus JC2043.</title>
        <authorList>
            <person name="Emsley S.A."/>
            <person name="Pfannmuller K.M."/>
            <person name="Ushijima B."/>
            <person name="Saw J.H."/>
            <person name="Videau P."/>
        </authorList>
    </citation>
    <scope>NUCLEOTIDE SEQUENCE [LARGE SCALE GENOMIC DNA]</scope>
    <source>
        <strain evidence="2 3">JC2043</strain>
    </source>
</reference>
<protein>
    <submittedName>
        <fullName evidence="2">Peptidase S41</fullName>
    </submittedName>
</protein>